<reference evidence="3 4" key="1">
    <citation type="submission" date="2019-08" db="EMBL/GenBank/DDBJ databases">
        <authorList>
            <person name="Ye J."/>
        </authorList>
    </citation>
    <scope>NUCLEOTIDE SEQUENCE [LARGE SCALE GENOMIC DNA]</scope>
    <source>
        <strain evidence="3 4">TK008</strain>
    </source>
</reference>
<keyword evidence="4" id="KW-1185">Reference proteome</keyword>
<dbReference type="RefSeq" id="WP_147095966.1">
    <property type="nucleotide sequence ID" value="NZ_JBHUFH010000002.1"/>
</dbReference>
<protein>
    <submittedName>
        <fullName evidence="3">Uncharacterized protein</fullName>
    </submittedName>
</protein>
<gene>
    <name evidence="3" type="ORF">FQV27_01240</name>
</gene>
<dbReference type="Proteomes" id="UP000321562">
    <property type="component" value="Unassembled WGS sequence"/>
</dbReference>
<evidence type="ECO:0000313" key="4">
    <source>
        <dbReference type="Proteomes" id="UP000321562"/>
    </source>
</evidence>
<evidence type="ECO:0000313" key="3">
    <source>
        <dbReference type="EMBL" id="TXB70527.1"/>
    </source>
</evidence>
<keyword evidence="2" id="KW-0812">Transmembrane</keyword>
<sequence length="111" mass="12266">MSHDNLTIAIALTLFAAFLLGWFACWLVSRFTRPGRAELGVLNRLAADLHDAEAALQRATDENQSREAAMHERLAFSSSELATARGALQEASEEIEELRAYIERHITPGAN</sequence>
<dbReference type="OrthoDB" id="7870250at2"/>
<feature type="transmembrane region" description="Helical" evidence="2">
    <location>
        <begin position="6"/>
        <end position="28"/>
    </location>
</feature>
<evidence type="ECO:0000256" key="2">
    <source>
        <dbReference type="SAM" id="Phobius"/>
    </source>
</evidence>
<name>A0A5C6S7P1_9RHOB</name>
<keyword evidence="2" id="KW-0472">Membrane</keyword>
<dbReference type="AlphaFoldDB" id="A0A5C6S7P1"/>
<accession>A0A5C6S7P1</accession>
<dbReference type="EMBL" id="VOPL01000001">
    <property type="protein sequence ID" value="TXB70527.1"/>
    <property type="molecule type" value="Genomic_DNA"/>
</dbReference>
<keyword evidence="1" id="KW-0175">Coiled coil</keyword>
<keyword evidence="2" id="KW-1133">Transmembrane helix</keyword>
<comment type="caution">
    <text evidence="3">The sequence shown here is derived from an EMBL/GenBank/DDBJ whole genome shotgun (WGS) entry which is preliminary data.</text>
</comment>
<organism evidence="3 4">
    <name type="scientific">Paracoccus aurantiacus</name>
    <dbReference type="NCBI Taxonomy" id="2599412"/>
    <lineage>
        <taxon>Bacteria</taxon>
        <taxon>Pseudomonadati</taxon>
        <taxon>Pseudomonadota</taxon>
        <taxon>Alphaproteobacteria</taxon>
        <taxon>Rhodobacterales</taxon>
        <taxon>Paracoccaceae</taxon>
        <taxon>Paracoccus</taxon>
    </lineage>
</organism>
<feature type="coiled-coil region" evidence="1">
    <location>
        <begin position="42"/>
        <end position="101"/>
    </location>
</feature>
<proteinExistence type="predicted"/>
<evidence type="ECO:0000256" key="1">
    <source>
        <dbReference type="SAM" id="Coils"/>
    </source>
</evidence>